<dbReference type="AlphaFoldDB" id="A0A225VMY1"/>
<name>A0A225VMY1_9STRA</name>
<protein>
    <submittedName>
        <fullName evidence="1">Uncharacterized protein</fullName>
    </submittedName>
</protein>
<accession>A0A225VMY1</accession>
<dbReference type="Proteomes" id="UP000198211">
    <property type="component" value="Unassembled WGS sequence"/>
</dbReference>
<evidence type="ECO:0000313" key="1">
    <source>
        <dbReference type="EMBL" id="OWZ06773.1"/>
    </source>
</evidence>
<gene>
    <name evidence="1" type="ORF">PHMEG_00020931</name>
</gene>
<sequence length="131" mass="14232">MWQRSLSDGTCEQTIAAEFQQFKEEAKLIVNTMDDPSEHRLQKAMPVLQSKLDGVHKDLKLSVDKISSTLQAVEANVAGVMPPSIPLTNGSALLQVRLVPQGTASTTTTTINKMRGLLAVNVEAELRSSTK</sequence>
<dbReference type="EMBL" id="NBNE01003824">
    <property type="protein sequence ID" value="OWZ06773.1"/>
    <property type="molecule type" value="Genomic_DNA"/>
</dbReference>
<proteinExistence type="predicted"/>
<comment type="caution">
    <text evidence="1">The sequence shown here is derived from an EMBL/GenBank/DDBJ whole genome shotgun (WGS) entry which is preliminary data.</text>
</comment>
<evidence type="ECO:0000313" key="2">
    <source>
        <dbReference type="Proteomes" id="UP000198211"/>
    </source>
</evidence>
<keyword evidence="2" id="KW-1185">Reference proteome</keyword>
<dbReference type="OrthoDB" id="120763at2759"/>
<dbReference type="STRING" id="4795.A0A225VMY1"/>
<organism evidence="1 2">
    <name type="scientific">Phytophthora megakarya</name>
    <dbReference type="NCBI Taxonomy" id="4795"/>
    <lineage>
        <taxon>Eukaryota</taxon>
        <taxon>Sar</taxon>
        <taxon>Stramenopiles</taxon>
        <taxon>Oomycota</taxon>
        <taxon>Peronosporomycetes</taxon>
        <taxon>Peronosporales</taxon>
        <taxon>Peronosporaceae</taxon>
        <taxon>Phytophthora</taxon>
    </lineage>
</organism>
<reference evidence="2" key="1">
    <citation type="submission" date="2017-03" db="EMBL/GenBank/DDBJ databases">
        <title>Phytopthora megakarya and P. palmivora, two closely related causual agents of cacao black pod achieved similar genome size and gene model numbers by different mechanisms.</title>
        <authorList>
            <person name="Ali S."/>
            <person name="Shao J."/>
            <person name="Larry D.J."/>
            <person name="Kronmiller B."/>
            <person name="Shen D."/>
            <person name="Strem M.D."/>
            <person name="Melnick R.L."/>
            <person name="Guiltinan M.J."/>
            <person name="Tyler B.M."/>
            <person name="Meinhardt L.W."/>
            <person name="Bailey B.A."/>
        </authorList>
    </citation>
    <scope>NUCLEOTIDE SEQUENCE [LARGE SCALE GENOMIC DNA]</scope>
    <source>
        <strain evidence="2">zdho120</strain>
    </source>
</reference>